<protein>
    <submittedName>
        <fullName evidence="8">Histone chaperone</fullName>
    </submittedName>
</protein>
<comment type="subcellular location">
    <subcellularLocation>
        <location evidence="1">Nucleus</location>
    </subcellularLocation>
</comment>
<name>W7TM89_9STRA</name>
<dbReference type="Proteomes" id="UP000019335">
    <property type="component" value="Chromosome 7"/>
</dbReference>
<organism evidence="8 9">
    <name type="scientific">Nannochloropsis gaditana</name>
    <dbReference type="NCBI Taxonomy" id="72520"/>
    <lineage>
        <taxon>Eukaryota</taxon>
        <taxon>Sar</taxon>
        <taxon>Stramenopiles</taxon>
        <taxon>Ochrophyta</taxon>
        <taxon>Eustigmatophyceae</taxon>
        <taxon>Eustigmatales</taxon>
        <taxon>Monodopsidaceae</taxon>
        <taxon>Nannochloropsis</taxon>
    </lineage>
</organism>
<dbReference type="SUPFAM" id="SSF101546">
    <property type="entry name" value="ASF1-like"/>
    <property type="match status" value="1"/>
</dbReference>
<dbReference type="GO" id="GO:0005634">
    <property type="term" value="C:nucleus"/>
    <property type="evidence" value="ECO:0007669"/>
    <property type="project" value="UniProtKB-SubCell"/>
</dbReference>
<evidence type="ECO:0000313" key="9">
    <source>
        <dbReference type="Proteomes" id="UP000019335"/>
    </source>
</evidence>
<evidence type="ECO:0000256" key="2">
    <source>
        <dbReference type="ARBA" id="ARBA00006051"/>
    </source>
</evidence>
<dbReference type="InterPro" id="IPR036747">
    <property type="entry name" value="ASF1-like_sf"/>
</dbReference>
<keyword evidence="3" id="KW-0805">Transcription regulation</keyword>
<feature type="region of interest" description="Disordered" evidence="7">
    <location>
        <begin position="182"/>
        <end position="245"/>
    </location>
</feature>
<evidence type="ECO:0000256" key="7">
    <source>
        <dbReference type="SAM" id="MobiDB-lite"/>
    </source>
</evidence>
<dbReference type="Pfam" id="PF04729">
    <property type="entry name" value="ASF1_hist_chap"/>
    <property type="match status" value="1"/>
</dbReference>
<dbReference type="GO" id="GO:0000785">
    <property type="term" value="C:chromatin"/>
    <property type="evidence" value="ECO:0007669"/>
    <property type="project" value="TreeGrafter"/>
</dbReference>
<dbReference type="GO" id="GO:0042393">
    <property type="term" value="F:histone binding"/>
    <property type="evidence" value="ECO:0007669"/>
    <property type="project" value="InterPro"/>
</dbReference>
<dbReference type="GO" id="GO:0006335">
    <property type="term" value="P:DNA replication-dependent chromatin assembly"/>
    <property type="evidence" value="ECO:0007669"/>
    <property type="project" value="TreeGrafter"/>
</dbReference>
<comment type="caution">
    <text evidence="8">The sequence shown here is derived from an EMBL/GenBank/DDBJ whole genome shotgun (WGS) entry which is preliminary data.</text>
</comment>
<reference evidence="8 9" key="1">
    <citation type="journal article" date="2014" name="Mol. Plant">
        <title>Chromosome Scale Genome Assembly and Transcriptome Profiling of Nannochloropsis gaditana in Nitrogen Depletion.</title>
        <authorList>
            <person name="Corteggiani Carpinelli E."/>
            <person name="Telatin A."/>
            <person name="Vitulo N."/>
            <person name="Forcato C."/>
            <person name="D'Angelo M."/>
            <person name="Schiavon R."/>
            <person name="Vezzi A."/>
            <person name="Giacometti G.M."/>
            <person name="Morosinotto T."/>
            <person name="Valle G."/>
        </authorList>
    </citation>
    <scope>NUCLEOTIDE SEQUENCE [LARGE SCALE GENOMIC DNA]</scope>
    <source>
        <strain evidence="8 9">B-31</strain>
    </source>
</reference>
<dbReference type="PANTHER" id="PTHR12040">
    <property type="entry name" value="ANTI-SILENCING PROTEIN 1"/>
    <property type="match status" value="1"/>
</dbReference>
<dbReference type="EMBL" id="AZIL01000517">
    <property type="protein sequence ID" value="EWM27157.1"/>
    <property type="molecule type" value="Genomic_DNA"/>
</dbReference>
<keyword evidence="6" id="KW-0539">Nucleus</keyword>
<dbReference type="PANTHER" id="PTHR12040:SF0">
    <property type="entry name" value="HISTONE CHAPERONE ASF1"/>
    <property type="match status" value="1"/>
</dbReference>
<evidence type="ECO:0000256" key="6">
    <source>
        <dbReference type="ARBA" id="ARBA00023242"/>
    </source>
</evidence>
<dbReference type="InterPro" id="IPR017282">
    <property type="entry name" value="Hist_deposition_Asf1"/>
</dbReference>
<gene>
    <name evidence="8" type="ORF">Naga_100010g77</name>
</gene>
<evidence type="ECO:0000256" key="1">
    <source>
        <dbReference type="ARBA" id="ARBA00004123"/>
    </source>
</evidence>
<proteinExistence type="inferred from homology"/>
<dbReference type="GO" id="GO:0006337">
    <property type="term" value="P:nucleosome disassembly"/>
    <property type="evidence" value="ECO:0007669"/>
    <property type="project" value="InterPro"/>
</dbReference>
<comment type="similarity">
    <text evidence="2">Belongs to the ASF1 family.</text>
</comment>
<dbReference type="InterPro" id="IPR006818">
    <property type="entry name" value="ASF1-like"/>
</dbReference>
<evidence type="ECO:0000256" key="3">
    <source>
        <dbReference type="ARBA" id="ARBA00023015"/>
    </source>
</evidence>
<feature type="compositionally biased region" description="Acidic residues" evidence="7">
    <location>
        <begin position="187"/>
        <end position="217"/>
    </location>
</feature>
<keyword evidence="5" id="KW-0143">Chaperone</keyword>
<dbReference type="PIRSF" id="PIRSF037759">
    <property type="entry name" value="Histone_Asf1"/>
    <property type="match status" value="1"/>
</dbReference>
<dbReference type="OrthoDB" id="29755at2759"/>
<evidence type="ECO:0000313" key="8">
    <source>
        <dbReference type="EMBL" id="EWM27157.1"/>
    </source>
</evidence>
<keyword evidence="9" id="KW-1185">Reference proteome</keyword>
<evidence type="ECO:0000256" key="4">
    <source>
        <dbReference type="ARBA" id="ARBA00023163"/>
    </source>
</evidence>
<evidence type="ECO:0000256" key="5">
    <source>
        <dbReference type="ARBA" id="ARBA00023186"/>
    </source>
</evidence>
<keyword evidence="4" id="KW-0804">Transcription</keyword>
<sequence>MALVNLTNIVVLDNPTSFTNPFTFEVTFECVQELEDDLEWKVLYVSSAENADQDQVLEEVMVGPVPVGVNKFVLQSAAPDVSQIPEEDIIGVTVILITCTYREQEFVRVGYYVNNEYAEPFDPDHPPRPVDLLKLVRNILADKPRVTRFPIDWGMGMGVEGGQQQQVTEEEAAAEGVVDFDALDQQQDGEEEEGEEEEEEEEAEDDRELEGGEESEEGSVVQGDDAMAMELSSPVPRAQMREGTV</sequence>
<dbReference type="AlphaFoldDB" id="W7TM89"/>
<dbReference type="GO" id="GO:0006334">
    <property type="term" value="P:nucleosome assembly"/>
    <property type="evidence" value="ECO:0007669"/>
    <property type="project" value="InterPro"/>
</dbReference>
<accession>W7TM89</accession>
<dbReference type="Gene3D" id="2.60.40.1490">
    <property type="entry name" value="Histone chaperone ASF1-like"/>
    <property type="match status" value="1"/>
</dbReference>